<name>A0AC34FQY1_9BILA</name>
<evidence type="ECO:0000313" key="1">
    <source>
        <dbReference type="Proteomes" id="UP000887579"/>
    </source>
</evidence>
<accession>A0AC34FQY1</accession>
<dbReference type="WBParaSite" id="ES5_v2.g19720.t1">
    <property type="protein sequence ID" value="ES5_v2.g19720.t1"/>
    <property type="gene ID" value="ES5_v2.g19720"/>
</dbReference>
<organism evidence="1 2">
    <name type="scientific">Panagrolaimus sp. ES5</name>
    <dbReference type="NCBI Taxonomy" id="591445"/>
    <lineage>
        <taxon>Eukaryota</taxon>
        <taxon>Metazoa</taxon>
        <taxon>Ecdysozoa</taxon>
        <taxon>Nematoda</taxon>
        <taxon>Chromadorea</taxon>
        <taxon>Rhabditida</taxon>
        <taxon>Tylenchina</taxon>
        <taxon>Panagrolaimomorpha</taxon>
        <taxon>Panagrolaimoidea</taxon>
        <taxon>Panagrolaimidae</taxon>
        <taxon>Panagrolaimus</taxon>
    </lineage>
</organism>
<evidence type="ECO:0000313" key="2">
    <source>
        <dbReference type="WBParaSite" id="ES5_v2.g19720.t1"/>
    </source>
</evidence>
<dbReference type="Proteomes" id="UP000887579">
    <property type="component" value="Unplaced"/>
</dbReference>
<reference evidence="2" key="1">
    <citation type="submission" date="2022-11" db="UniProtKB">
        <authorList>
            <consortium name="WormBaseParasite"/>
        </authorList>
    </citation>
    <scope>IDENTIFICATION</scope>
</reference>
<proteinExistence type="predicted"/>
<sequence>MAKNSVPTLTLKPGIEMPIIGYGTSTVEDQKTLEKCIEAALEAGYRHFDTAFTYGNEEQIGNIFAKIFKNGKYKREEIFLTTKLPSFWHSRDDAKLCVEKQLKALQMEYIDLYLIHSPCPCKKDPEKDAFLKDSNGKVIEEEIDLLETWKALEEIEKDGKIKSLGVSNFNEQQLLHLYKNAQIKPVNNQVECHVLFPQNELHEFCKKHGIILTAYSPIGSPGRPEDTVEHPEINQLEHSDVIEIAKKHAKTPAQILLRHLVERGISAIPKSVTLSRIQENIDIFDFSLDSEDIKKLEALGPHKRIFTHRFNSEHSNYPYNDLK</sequence>
<protein>
    <submittedName>
        <fullName evidence="2">NADP-dependent oxidoreductase domain-containing protein</fullName>
    </submittedName>
</protein>